<dbReference type="Proteomes" id="UP001164539">
    <property type="component" value="Chromosome 1"/>
</dbReference>
<dbReference type="EMBL" id="CM051394">
    <property type="protein sequence ID" value="KAJ4728281.1"/>
    <property type="molecule type" value="Genomic_DNA"/>
</dbReference>
<keyword evidence="2" id="KW-1185">Reference proteome</keyword>
<name>A0ACC1YXS9_MELAZ</name>
<evidence type="ECO:0000313" key="1">
    <source>
        <dbReference type="EMBL" id="KAJ4728281.1"/>
    </source>
</evidence>
<accession>A0ACC1YXS9</accession>
<proteinExistence type="predicted"/>
<sequence length="475" mass="53878">MGNLSNSDETYDLGYQPSPSSIDQNDQSTETPVYSTMSTDSFAYRRTYSETSAFSDPIDDNSSSSEPSPSNWPVPKSGQAALNRSGMKQQKSVVDNSLDEQESLELELEMMKERFAKLLLGEDMSGSGKGVCTAVTISNAITNLYATVFGQNLRLAPLKPEKKVMWKREMDCLLSVCDYIVEFMPESQNLRDGTEVEIMASKPRADICINLPALRKLDAMLIDILESFQDMEFWYAEQGSMSSNSTRSGSFRKVIVQRKEEKWWLPVPCVPPGGLSEKSRKHLRHKRDCANQIHKAAMAINSSILAEMEIPDSYIATLPKSGKACLGDFIYRYMYSTERFSPDYVLDYLNLASEHEALELADRVEASMYTWRRKACMSNSKSSWDMVKDLMSDTDRYDKNHILAGRAESLLFCLKQRYPELSQTSLDTCKIQYNRDVGQAILESYSRVLEGLAFNIVAWIEDVLYVDRSVRNQDQ</sequence>
<reference evidence="1 2" key="1">
    <citation type="journal article" date="2023" name="Science">
        <title>Complex scaffold remodeling in plant triterpene biosynthesis.</title>
        <authorList>
            <person name="De La Pena R."/>
            <person name="Hodgson H."/>
            <person name="Liu J.C."/>
            <person name="Stephenson M.J."/>
            <person name="Martin A.C."/>
            <person name="Owen C."/>
            <person name="Harkess A."/>
            <person name="Leebens-Mack J."/>
            <person name="Jimenez L.E."/>
            <person name="Osbourn A."/>
            <person name="Sattely E.S."/>
        </authorList>
    </citation>
    <scope>NUCLEOTIDE SEQUENCE [LARGE SCALE GENOMIC DNA]</scope>
    <source>
        <strain evidence="2">cv. JPN11</strain>
        <tissue evidence="1">Leaf</tissue>
    </source>
</reference>
<comment type="caution">
    <text evidence="1">The sequence shown here is derived from an EMBL/GenBank/DDBJ whole genome shotgun (WGS) entry which is preliminary data.</text>
</comment>
<gene>
    <name evidence="1" type="ORF">OWV82_001243</name>
</gene>
<evidence type="ECO:0000313" key="2">
    <source>
        <dbReference type="Proteomes" id="UP001164539"/>
    </source>
</evidence>
<protein>
    <submittedName>
        <fullName evidence="1">Rop guanine nucleotide exchange factor</fullName>
    </submittedName>
</protein>
<organism evidence="1 2">
    <name type="scientific">Melia azedarach</name>
    <name type="common">Chinaberry tree</name>
    <dbReference type="NCBI Taxonomy" id="155640"/>
    <lineage>
        <taxon>Eukaryota</taxon>
        <taxon>Viridiplantae</taxon>
        <taxon>Streptophyta</taxon>
        <taxon>Embryophyta</taxon>
        <taxon>Tracheophyta</taxon>
        <taxon>Spermatophyta</taxon>
        <taxon>Magnoliopsida</taxon>
        <taxon>eudicotyledons</taxon>
        <taxon>Gunneridae</taxon>
        <taxon>Pentapetalae</taxon>
        <taxon>rosids</taxon>
        <taxon>malvids</taxon>
        <taxon>Sapindales</taxon>
        <taxon>Meliaceae</taxon>
        <taxon>Melia</taxon>
    </lineage>
</organism>